<dbReference type="InterPro" id="IPR006680">
    <property type="entry name" value="Amidohydro-rel"/>
</dbReference>
<dbReference type="GO" id="GO:0016831">
    <property type="term" value="F:carboxy-lyase activity"/>
    <property type="evidence" value="ECO:0007669"/>
    <property type="project" value="InterPro"/>
</dbReference>
<evidence type="ECO:0000313" key="3">
    <source>
        <dbReference type="EMBL" id="NPT54871.1"/>
    </source>
</evidence>
<dbReference type="PANTHER" id="PTHR21240:SF28">
    <property type="entry name" value="ISO-OROTATE DECARBOXYLASE (EUROFUNG)"/>
    <property type="match status" value="1"/>
</dbReference>
<dbReference type="RefSeq" id="WP_172162798.1">
    <property type="nucleotide sequence ID" value="NZ_WOEZ01000044.1"/>
</dbReference>
<gene>
    <name evidence="3" type="ORF">GNZ13_09670</name>
</gene>
<dbReference type="GO" id="GO:0019748">
    <property type="term" value="P:secondary metabolic process"/>
    <property type="evidence" value="ECO:0007669"/>
    <property type="project" value="TreeGrafter"/>
</dbReference>
<evidence type="ECO:0000259" key="2">
    <source>
        <dbReference type="Pfam" id="PF04909"/>
    </source>
</evidence>
<dbReference type="GO" id="GO:0005737">
    <property type="term" value="C:cytoplasm"/>
    <property type="evidence" value="ECO:0007669"/>
    <property type="project" value="TreeGrafter"/>
</dbReference>
<organism evidence="3 4">
    <name type="scientific">Paraburkholderia elongata</name>
    <dbReference type="NCBI Taxonomy" id="2675747"/>
    <lineage>
        <taxon>Bacteria</taxon>
        <taxon>Pseudomonadati</taxon>
        <taxon>Pseudomonadota</taxon>
        <taxon>Betaproteobacteria</taxon>
        <taxon>Burkholderiales</taxon>
        <taxon>Burkholderiaceae</taxon>
        <taxon>Paraburkholderia</taxon>
    </lineage>
</organism>
<dbReference type="EMBL" id="WOEZ01000044">
    <property type="protein sequence ID" value="NPT54871.1"/>
    <property type="molecule type" value="Genomic_DNA"/>
</dbReference>
<proteinExistence type="predicted"/>
<dbReference type="SUPFAM" id="SSF51556">
    <property type="entry name" value="Metallo-dependent hydrolases"/>
    <property type="match status" value="1"/>
</dbReference>
<dbReference type="PANTHER" id="PTHR21240">
    <property type="entry name" value="2-AMINO-3-CARBOXYLMUCONATE-6-SEMIALDEHYDE DECARBOXYLASE"/>
    <property type="match status" value="1"/>
</dbReference>
<dbReference type="Gene3D" id="3.20.20.140">
    <property type="entry name" value="Metal-dependent hydrolases"/>
    <property type="match status" value="1"/>
</dbReference>
<accession>A0A972NKX6</accession>
<dbReference type="Proteomes" id="UP000655523">
    <property type="component" value="Unassembled WGS sequence"/>
</dbReference>
<dbReference type="Pfam" id="PF04909">
    <property type="entry name" value="Amidohydro_2"/>
    <property type="match status" value="1"/>
</dbReference>
<keyword evidence="1" id="KW-0456">Lyase</keyword>
<keyword evidence="4" id="KW-1185">Reference proteome</keyword>
<reference evidence="3 4" key="1">
    <citation type="submission" date="2019-11" db="EMBL/GenBank/DDBJ databases">
        <title>Metabolism of dissolved organic matter in forest soils.</title>
        <authorList>
            <person name="Cyle K.T."/>
            <person name="Wilhelm R.C."/>
            <person name="Martinez C.E."/>
        </authorList>
    </citation>
    <scope>NUCLEOTIDE SEQUENCE [LARGE SCALE GENOMIC DNA]</scope>
    <source>
        <strain evidence="3 4">5N</strain>
    </source>
</reference>
<protein>
    <submittedName>
        <fullName evidence="3">Amidohydrolase family protein</fullName>
    </submittedName>
</protein>
<dbReference type="InterPro" id="IPR032466">
    <property type="entry name" value="Metal_Hydrolase"/>
</dbReference>
<evidence type="ECO:0000313" key="4">
    <source>
        <dbReference type="Proteomes" id="UP000655523"/>
    </source>
</evidence>
<comment type="caution">
    <text evidence="3">The sequence shown here is derived from an EMBL/GenBank/DDBJ whole genome shotgun (WGS) entry which is preliminary data.</text>
</comment>
<evidence type="ECO:0000256" key="1">
    <source>
        <dbReference type="ARBA" id="ARBA00023239"/>
    </source>
</evidence>
<sequence length="411" mass="47365">MKIKYGVISSDSHGQIHKDAFTQRMSKVKFGDRIPQLVETSDKAHMSDPVDRVVERWRVNGMIVEKRGVSNCAAYMNDPMRATFPQRWEEVPKAIYDPIERLKVLATDGIDGEVLYPNPPIQNATFFQGDAEFELACVQAYNDAMYEDWYQVSKNFIPLALTPYLGGLDVTIAEVRRVAKMGYKGILIVAEPGEVVGKTRGWSASSSWGIDNDNLNYKLPAFADPHWWPFWETCQELDMPVHWHANAALSFGTSMWKGYARPQAWVATAPSSWSALSQFMPNLVFSGVLDRFPKLKWVLAESGIGWFNYTLESLDHEWERRSLWKHGIKNRPSERLKEQVHLSSWFEAEGVKAVQIDKSHLMWQSDFPHNPSTFPISQQVIDRSFRDIPKEIRDRVLYKNVLDLYKEEETR</sequence>
<feature type="domain" description="Amidohydrolase-related" evidence="2">
    <location>
        <begin position="121"/>
        <end position="405"/>
    </location>
</feature>
<dbReference type="AlphaFoldDB" id="A0A972NKX6"/>
<name>A0A972NKX6_9BURK</name>
<dbReference type="GO" id="GO:0016787">
    <property type="term" value="F:hydrolase activity"/>
    <property type="evidence" value="ECO:0007669"/>
    <property type="project" value="InterPro"/>
</dbReference>
<dbReference type="InterPro" id="IPR032465">
    <property type="entry name" value="ACMSD"/>
</dbReference>